<accession>R7QUY0</accession>
<gene>
    <name evidence="1" type="ORF">CHC_T00000910001</name>
</gene>
<evidence type="ECO:0000313" key="2">
    <source>
        <dbReference type="Proteomes" id="UP000012073"/>
    </source>
</evidence>
<dbReference type="KEGG" id="ccp:CHC_T00000910001"/>
<dbReference type="EMBL" id="HG002311">
    <property type="protein sequence ID" value="CDF41160.1"/>
    <property type="molecule type" value="Genomic_DNA"/>
</dbReference>
<protein>
    <submittedName>
        <fullName evidence="1">Uncharacterized protein</fullName>
    </submittedName>
</protein>
<proteinExistence type="predicted"/>
<keyword evidence="2" id="KW-1185">Reference proteome</keyword>
<dbReference type="AlphaFoldDB" id="R7QUY0"/>
<dbReference type="Gramene" id="CDF41160">
    <property type="protein sequence ID" value="CDF41160"/>
    <property type="gene ID" value="CHC_T00000910001"/>
</dbReference>
<sequence length="131" mass="15200">MCCPLRRATVGRRISGTQPHLHVQLLRYYDGHQNTVGDWSDYLSRPERRYDCTYGAVCLQISIFGCLKLGEQRKLDAFVSVRVLHRLHALYMHTLWTMRTSSTIPLSPSLRVRVALIRQMCRLTKRLLIAS</sequence>
<dbReference type="RefSeq" id="XP_005711454.1">
    <property type="nucleotide sequence ID" value="XM_005711397.1"/>
</dbReference>
<dbReference type="Proteomes" id="UP000012073">
    <property type="component" value="Unassembled WGS sequence"/>
</dbReference>
<reference evidence="2" key="1">
    <citation type="journal article" date="2013" name="Proc. Natl. Acad. Sci. U.S.A.">
        <title>Genome structure and metabolic features in the red seaweed Chondrus crispus shed light on evolution of the Archaeplastida.</title>
        <authorList>
            <person name="Collen J."/>
            <person name="Porcel B."/>
            <person name="Carre W."/>
            <person name="Ball S.G."/>
            <person name="Chaparro C."/>
            <person name="Tonon T."/>
            <person name="Barbeyron T."/>
            <person name="Michel G."/>
            <person name="Noel B."/>
            <person name="Valentin K."/>
            <person name="Elias M."/>
            <person name="Artiguenave F."/>
            <person name="Arun A."/>
            <person name="Aury J.M."/>
            <person name="Barbosa-Neto J.F."/>
            <person name="Bothwell J.H."/>
            <person name="Bouget F.Y."/>
            <person name="Brillet L."/>
            <person name="Cabello-Hurtado F."/>
            <person name="Capella-Gutierrez S."/>
            <person name="Charrier B."/>
            <person name="Cladiere L."/>
            <person name="Cock J.M."/>
            <person name="Coelho S.M."/>
            <person name="Colleoni C."/>
            <person name="Czjzek M."/>
            <person name="Da Silva C."/>
            <person name="Delage L."/>
            <person name="Denoeud F."/>
            <person name="Deschamps P."/>
            <person name="Dittami S.M."/>
            <person name="Gabaldon T."/>
            <person name="Gachon C.M."/>
            <person name="Groisillier A."/>
            <person name="Herve C."/>
            <person name="Jabbari K."/>
            <person name="Katinka M."/>
            <person name="Kloareg B."/>
            <person name="Kowalczyk N."/>
            <person name="Labadie K."/>
            <person name="Leblanc C."/>
            <person name="Lopez P.J."/>
            <person name="McLachlan D.H."/>
            <person name="Meslet-Cladiere L."/>
            <person name="Moustafa A."/>
            <person name="Nehr Z."/>
            <person name="Nyvall Collen P."/>
            <person name="Panaud O."/>
            <person name="Partensky F."/>
            <person name="Poulain J."/>
            <person name="Rensing S.A."/>
            <person name="Rousvoal S."/>
            <person name="Samson G."/>
            <person name="Symeonidi A."/>
            <person name="Weissenbach J."/>
            <person name="Zambounis A."/>
            <person name="Wincker P."/>
            <person name="Boyen C."/>
        </authorList>
    </citation>
    <scope>NUCLEOTIDE SEQUENCE [LARGE SCALE GENOMIC DNA]</scope>
    <source>
        <strain evidence="2">cv. Stackhouse</strain>
    </source>
</reference>
<evidence type="ECO:0000313" key="1">
    <source>
        <dbReference type="EMBL" id="CDF41160.1"/>
    </source>
</evidence>
<dbReference type="GeneID" id="17319172"/>
<name>R7QUY0_CHOCR</name>
<organism evidence="1 2">
    <name type="scientific">Chondrus crispus</name>
    <name type="common">Carrageen Irish moss</name>
    <name type="synonym">Polymorpha crispa</name>
    <dbReference type="NCBI Taxonomy" id="2769"/>
    <lineage>
        <taxon>Eukaryota</taxon>
        <taxon>Rhodophyta</taxon>
        <taxon>Florideophyceae</taxon>
        <taxon>Rhodymeniophycidae</taxon>
        <taxon>Gigartinales</taxon>
        <taxon>Gigartinaceae</taxon>
        <taxon>Chondrus</taxon>
    </lineage>
</organism>